<protein>
    <recommendedName>
        <fullName evidence="2">Heterokaryon incompatibility domain-containing protein</fullName>
    </recommendedName>
</protein>
<keyword evidence="4" id="KW-1185">Reference proteome</keyword>
<gene>
    <name evidence="3" type="ORF">SLS62_009246</name>
</gene>
<organism evidence="3 4">
    <name type="scientific">Diatrype stigma</name>
    <dbReference type="NCBI Taxonomy" id="117547"/>
    <lineage>
        <taxon>Eukaryota</taxon>
        <taxon>Fungi</taxon>
        <taxon>Dikarya</taxon>
        <taxon>Ascomycota</taxon>
        <taxon>Pezizomycotina</taxon>
        <taxon>Sordariomycetes</taxon>
        <taxon>Xylariomycetidae</taxon>
        <taxon>Xylariales</taxon>
        <taxon>Diatrypaceae</taxon>
        <taxon>Diatrype</taxon>
    </lineage>
</organism>
<dbReference type="Pfam" id="PF06985">
    <property type="entry name" value="HET"/>
    <property type="match status" value="1"/>
</dbReference>
<feature type="region of interest" description="Disordered" evidence="1">
    <location>
        <begin position="1"/>
        <end position="46"/>
    </location>
</feature>
<proteinExistence type="predicted"/>
<dbReference type="PANTHER" id="PTHR33112">
    <property type="entry name" value="DOMAIN PROTEIN, PUTATIVE-RELATED"/>
    <property type="match status" value="1"/>
</dbReference>
<evidence type="ECO:0000313" key="4">
    <source>
        <dbReference type="Proteomes" id="UP001320420"/>
    </source>
</evidence>
<sequence length="717" mass="79649">MLQEEYEDFPEWAQEEGEDEEDGLPEWAQDGDEDEGDMMIASPSNGGSTVFDRMRGEFELEHAERRLHEPCPGCGRYPRNDQPPREVYSSAQQSQWVDFGCCSCYAVWQCSLAEGLDVVRVSGDLVWLAAGETSEEVVKVRLYNEVGATNSMPQFGFARHVAPRADSLETLDCAKEWLTSCMQSHGPCHLDQAPGLPTRVLDVSEPTPRLIHSNGLAASYAVLSHSWGSSQPLRTLKGNITEHIGEGIATESLPLTFQDAVRVARHLGIRYLWIDSLCIVQDDGDDWAKEAAKMADYYTGADVVIATSSSTGCNHGFLGARPESSGGTLQIPLNADSPNGVVALHFREALLGDGGSIARRIGYQEGTLSSRGWCYQERLLARRYLSFGRRELIWECNTTCHCESSDVSNPDPSLSVGDTGDGSDHDYNLSLRLSRSSTTDLYRFWMSKVVQHYAHRNLTRYTDRLIAIQGVVSVLEKHLDDEYVYGIWKRDALWGLSWTTRVAGPCVPLAEIAPSWSWASVYGRVNYGLWPERQWSYEVVGFSSRDEDRTSISRDASPLPSVQLRGRLLYARLEVADDDNAHPLQLVIESRDPAVESVTTTEVFFDTPCEGISAELPDGSRIQTLNRATVDTRKCKEEKPGQKTWVSNTGSPIAVWLLHLFSHSHLHQSEFLILGKSSSHIGKFQRIGTSAIGQTVATHDQVQLILESSPDIEVSVV</sequence>
<accession>A0AAN9UFI0</accession>
<feature type="domain" description="Heterokaryon incompatibility" evidence="2">
    <location>
        <begin position="220"/>
        <end position="377"/>
    </location>
</feature>
<dbReference type="EMBL" id="JAKJXP020000094">
    <property type="protein sequence ID" value="KAK7747090.1"/>
    <property type="molecule type" value="Genomic_DNA"/>
</dbReference>
<name>A0AAN9UFI0_9PEZI</name>
<evidence type="ECO:0000259" key="2">
    <source>
        <dbReference type="Pfam" id="PF06985"/>
    </source>
</evidence>
<dbReference type="Proteomes" id="UP001320420">
    <property type="component" value="Unassembled WGS sequence"/>
</dbReference>
<feature type="compositionally biased region" description="Acidic residues" evidence="1">
    <location>
        <begin position="1"/>
        <end position="37"/>
    </location>
</feature>
<dbReference type="AlphaFoldDB" id="A0AAN9UFI0"/>
<dbReference type="PANTHER" id="PTHR33112:SF16">
    <property type="entry name" value="HETEROKARYON INCOMPATIBILITY DOMAIN-CONTAINING PROTEIN"/>
    <property type="match status" value="1"/>
</dbReference>
<comment type="caution">
    <text evidence="3">The sequence shown here is derived from an EMBL/GenBank/DDBJ whole genome shotgun (WGS) entry which is preliminary data.</text>
</comment>
<reference evidence="3 4" key="1">
    <citation type="submission" date="2024-02" db="EMBL/GenBank/DDBJ databases">
        <title>De novo assembly and annotation of 12 fungi associated with fruit tree decline syndrome in Ontario, Canada.</title>
        <authorList>
            <person name="Sulman M."/>
            <person name="Ellouze W."/>
            <person name="Ilyukhin E."/>
        </authorList>
    </citation>
    <scope>NUCLEOTIDE SEQUENCE [LARGE SCALE GENOMIC DNA]</scope>
    <source>
        <strain evidence="3 4">M11/M66-122</strain>
    </source>
</reference>
<evidence type="ECO:0000256" key="1">
    <source>
        <dbReference type="SAM" id="MobiDB-lite"/>
    </source>
</evidence>
<dbReference type="InterPro" id="IPR010730">
    <property type="entry name" value="HET"/>
</dbReference>
<evidence type="ECO:0000313" key="3">
    <source>
        <dbReference type="EMBL" id="KAK7747090.1"/>
    </source>
</evidence>